<dbReference type="Proteomes" id="UP000605361">
    <property type="component" value="Unassembled WGS sequence"/>
</dbReference>
<organism evidence="1 2">
    <name type="scientific">Nonomuraea cypriaca</name>
    <dbReference type="NCBI Taxonomy" id="1187855"/>
    <lineage>
        <taxon>Bacteria</taxon>
        <taxon>Bacillati</taxon>
        <taxon>Actinomycetota</taxon>
        <taxon>Actinomycetes</taxon>
        <taxon>Streptosporangiales</taxon>
        <taxon>Streptosporangiaceae</taxon>
        <taxon>Nonomuraea</taxon>
    </lineage>
</organism>
<reference evidence="1" key="1">
    <citation type="submission" date="2020-11" db="EMBL/GenBank/DDBJ databases">
        <title>Whole-genome analyses of Nonomuraea sp. K274.</title>
        <authorList>
            <person name="Veyisoglu A."/>
        </authorList>
    </citation>
    <scope>NUCLEOTIDE SEQUENCE</scope>
    <source>
        <strain evidence="1">K274</strain>
    </source>
</reference>
<dbReference type="RefSeq" id="WP_195895906.1">
    <property type="nucleotide sequence ID" value="NZ_JADOGI010000036.1"/>
</dbReference>
<evidence type="ECO:0000313" key="2">
    <source>
        <dbReference type="Proteomes" id="UP000605361"/>
    </source>
</evidence>
<accession>A0A931EYW7</accession>
<evidence type="ECO:0000313" key="1">
    <source>
        <dbReference type="EMBL" id="MBF8186937.1"/>
    </source>
</evidence>
<dbReference type="EMBL" id="JADOGI010000036">
    <property type="protein sequence ID" value="MBF8186937.1"/>
    <property type="molecule type" value="Genomic_DNA"/>
</dbReference>
<comment type="caution">
    <text evidence="1">The sequence shown here is derived from an EMBL/GenBank/DDBJ whole genome shotgun (WGS) entry which is preliminary data.</text>
</comment>
<keyword evidence="2" id="KW-1185">Reference proteome</keyword>
<proteinExistence type="predicted"/>
<protein>
    <submittedName>
        <fullName evidence="1">Uncharacterized protein</fullName>
    </submittedName>
</protein>
<sequence length="72" mass="8309">MEDPAFLVGGQCLYENGFDHLPRPWIGTEQGELLLDLLLHPLSQVCQREQRQLFLGLEIVLHRATGMPWPRQ</sequence>
<dbReference type="AlphaFoldDB" id="A0A931EYW7"/>
<name>A0A931EYW7_9ACTN</name>
<gene>
    <name evidence="1" type="ORF">ITP53_14545</name>
</gene>